<accession>A0A1M5W243</accession>
<keyword evidence="1" id="KW-0812">Transmembrane</keyword>
<dbReference type="STRING" id="1121306.SAMN02745196_01486"/>
<keyword evidence="1" id="KW-0472">Membrane</keyword>
<evidence type="ECO:0000313" key="3">
    <source>
        <dbReference type="Proteomes" id="UP000184526"/>
    </source>
</evidence>
<dbReference type="AlphaFoldDB" id="A0A1M5W243"/>
<feature type="transmembrane region" description="Helical" evidence="1">
    <location>
        <begin position="72"/>
        <end position="91"/>
    </location>
</feature>
<proteinExistence type="predicted"/>
<name>A0A1M5W243_9CLOT</name>
<sequence length="540" mass="60777">MDMDWIKNLGKKWWKYFIGANIIFLLLCFVINKFFLFVPLNVRFLFRFLINIAFIDGLVLIIYAAISKKKKLIYGIVISFILIIALAVVSTSKIINYEKYRELAGDVEVHEFTSDIKTVDLSKLPINNSDLARNLADKKIGEIPSLGSQVTIGEFTIQKVANELYYVAPLEHSGFFKWNRNKEGTSGYVMVNATKENEVRLVTELNGAPLKLKYLDSAYFGSYLNRYAYSKVNNHGLTDFSFELDDSGNPYWVISMYDLSIGLSGNKIVGSLLINAQTGEAQSYSVEDTPKWVDRIQPKKIVENNLTNWGELVHGVFNFSNRDKLTLTEGNKVLYNGEDCYYYTGVTSVGSDESLVGFLLSNTRTGVTTMYKVSGAVETAGMKSAEGKVQQFDYEATFPILINLEDHPTYFTTLLDKKGLIKSYAFVSVSNYNIVGVGETIQQAYNSYIQGLSRDTSSNLTNDNNIVEVEGEVDRIGVVINNNTSYYTFMLKDKKTKFIISTEISTEPAITNIGDKVKIKYVGNDNESITVKEFTNLSIK</sequence>
<evidence type="ECO:0000313" key="2">
    <source>
        <dbReference type="EMBL" id="SHH81294.1"/>
    </source>
</evidence>
<protein>
    <recommendedName>
        <fullName evidence="4">Cell shape-determining protein</fullName>
    </recommendedName>
</protein>
<dbReference type="Proteomes" id="UP000184526">
    <property type="component" value="Unassembled WGS sequence"/>
</dbReference>
<gene>
    <name evidence="2" type="ORF">SAMN02745196_01486</name>
</gene>
<keyword evidence="1" id="KW-1133">Transmembrane helix</keyword>
<keyword evidence="3" id="KW-1185">Reference proteome</keyword>
<feature type="transmembrane region" description="Helical" evidence="1">
    <location>
        <begin position="44"/>
        <end position="66"/>
    </location>
</feature>
<reference evidence="2 3" key="1">
    <citation type="submission" date="2016-11" db="EMBL/GenBank/DDBJ databases">
        <authorList>
            <person name="Jaros S."/>
            <person name="Januszkiewicz K."/>
            <person name="Wedrychowicz H."/>
        </authorList>
    </citation>
    <scope>NUCLEOTIDE SEQUENCE [LARGE SCALE GENOMIC DNA]</scope>
    <source>
        <strain evidence="2 3">DSM 3089</strain>
    </source>
</reference>
<evidence type="ECO:0008006" key="4">
    <source>
        <dbReference type="Google" id="ProtNLM"/>
    </source>
</evidence>
<feature type="transmembrane region" description="Helical" evidence="1">
    <location>
        <begin position="13"/>
        <end position="32"/>
    </location>
</feature>
<dbReference type="RefSeq" id="WP_143147682.1">
    <property type="nucleotide sequence ID" value="NZ_FQXP01000005.1"/>
</dbReference>
<dbReference type="EMBL" id="FQXP01000005">
    <property type="protein sequence ID" value="SHH81294.1"/>
    <property type="molecule type" value="Genomic_DNA"/>
</dbReference>
<dbReference type="OrthoDB" id="3169575at2"/>
<evidence type="ECO:0000256" key="1">
    <source>
        <dbReference type="SAM" id="Phobius"/>
    </source>
</evidence>
<organism evidence="2 3">
    <name type="scientific">Clostridium collagenovorans DSM 3089</name>
    <dbReference type="NCBI Taxonomy" id="1121306"/>
    <lineage>
        <taxon>Bacteria</taxon>
        <taxon>Bacillati</taxon>
        <taxon>Bacillota</taxon>
        <taxon>Clostridia</taxon>
        <taxon>Eubacteriales</taxon>
        <taxon>Clostridiaceae</taxon>
        <taxon>Clostridium</taxon>
    </lineage>
</organism>